<dbReference type="Proteomes" id="UP001434883">
    <property type="component" value="Unassembled WGS sequence"/>
</dbReference>
<evidence type="ECO:0000313" key="2">
    <source>
        <dbReference type="EMBL" id="MEQ2212591.1"/>
    </source>
</evidence>
<sequence length="68" mass="7431">RSPDKKIPSETRTGRGNSPSQPPGMNPVINSTSRVNMALISNALAAYTYISGWRVFLKPNEASQQIQT</sequence>
<evidence type="ECO:0000313" key="3">
    <source>
        <dbReference type="Proteomes" id="UP001434883"/>
    </source>
</evidence>
<reference evidence="2 3" key="1">
    <citation type="submission" date="2021-06" db="EMBL/GenBank/DDBJ databases">
        <authorList>
            <person name="Palmer J.M."/>
        </authorList>
    </citation>
    <scope>NUCLEOTIDE SEQUENCE [LARGE SCALE GENOMIC DNA]</scope>
    <source>
        <strain evidence="2 3">XC_2019</strain>
        <tissue evidence="2">Muscle</tissue>
    </source>
</reference>
<proteinExistence type="predicted"/>
<organism evidence="2 3">
    <name type="scientific">Xenoophorus captivus</name>
    <dbReference type="NCBI Taxonomy" id="1517983"/>
    <lineage>
        <taxon>Eukaryota</taxon>
        <taxon>Metazoa</taxon>
        <taxon>Chordata</taxon>
        <taxon>Craniata</taxon>
        <taxon>Vertebrata</taxon>
        <taxon>Euteleostomi</taxon>
        <taxon>Actinopterygii</taxon>
        <taxon>Neopterygii</taxon>
        <taxon>Teleostei</taxon>
        <taxon>Neoteleostei</taxon>
        <taxon>Acanthomorphata</taxon>
        <taxon>Ovalentaria</taxon>
        <taxon>Atherinomorphae</taxon>
        <taxon>Cyprinodontiformes</taxon>
        <taxon>Goodeidae</taxon>
        <taxon>Xenoophorus</taxon>
    </lineage>
</organism>
<feature type="non-terminal residue" evidence="2">
    <location>
        <position position="1"/>
    </location>
</feature>
<accession>A0ABV0RXK0</accession>
<comment type="caution">
    <text evidence="2">The sequence shown here is derived from an EMBL/GenBank/DDBJ whole genome shotgun (WGS) entry which is preliminary data.</text>
</comment>
<evidence type="ECO:0000256" key="1">
    <source>
        <dbReference type="SAM" id="MobiDB-lite"/>
    </source>
</evidence>
<gene>
    <name evidence="2" type="ORF">XENOCAPTIV_001901</name>
</gene>
<name>A0ABV0RXK0_9TELE</name>
<keyword evidence="3" id="KW-1185">Reference proteome</keyword>
<feature type="compositionally biased region" description="Basic and acidic residues" evidence="1">
    <location>
        <begin position="1"/>
        <end position="13"/>
    </location>
</feature>
<protein>
    <submittedName>
        <fullName evidence="2">Uncharacterized protein</fullName>
    </submittedName>
</protein>
<feature type="region of interest" description="Disordered" evidence="1">
    <location>
        <begin position="1"/>
        <end position="30"/>
    </location>
</feature>
<dbReference type="EMBL" id="JAHRIN010060001">
    <property type="protein sequence ID" value="MEQ2212591.1"/>
    <property type="molecule type" value="Genomic_DNA"/>
</dbReference>